<dbReference type="SUPFAM" id="SSF57535">
    <property type="entry name" value="Complement control module/SCR domain"/>
    <property type="match status" value="1"/>
</dbReference>
<feature type="disulfide bond" evidence="2">
    <location>
        <begin position="181"/>
        <end position="199"/>
    </location>
</feature>
<dbReference type="InterPro" id="IPR023415">
    <property type="entry name" value="LDLR_class-A_CS"/>
</dbReference>
<evidence type="ECO:0000313" key="7">
    <source>
        <dbReference type="Proteomes" id="UP001153636"/>
    </source>
</evidence>
<dbReference type="FunFam" id="2.40.10.10:FF:000068">
    <property type="entry name" value="transmembrane protease serine 2"/>
    <property type="match status" value="1"/>
</dbReference>
<evidence type="ECO:0000259" key="5">
    <source>
        <dbReference type="PROSITE" id="PS50923"/>
    </source>
</evidence>
<dbReference type="InterPro" id="IPR001254">
    <property type="entry name" value="Trypsin_dom"/>
</dbReference>
<dbReference type="PROSITE" id="PS50923">
    <property type="entry name" value="SUSHI"/>
    <property type="match status" value="1"/>
</dbReference>
<protein>
    <submittedName>
        <fullName evidence="6">Uncharacterized protein</fullName>
    </submittedName>
</protein>
<dbReference type="InterPro" id="IPR009003">
    <property type="entry name" value="Peptidase_S1_PA"/>
</dbReference>
<feature type="disulfide bond" evidence="2">
    <location>
        <begin position="133"/>
        <end position="145"/>
    </location>
</feature>
<dbReference type="SUPFAM" id="SSF50494">
    <property type="entry name" value="Trypsin-like serine proteases"/>
    <property type="match status" value="1"/>
</dbReference>
<dbReference type="InterPro" id="IPR035976">
    <property type="entry name" value="Sushi/SCR/CCP_sf"/>
</dbReference>
<feature type="domain" description="Sushi" evidence="5">
    <location>
        <begin position="231"/>
        <end position="297"/>
    </location>
</feature>
<dbReference type="Gene3D" id="4.10.400.10">
    <property type="entry name" value="Low-density Lipoprotein Receptor"/>
    <property type="match status" value="3"/>
</dbReference>
<evidence type="ECO:0000313" key="6">
    <source>
        <dbReference type="EMBL" id="CAH1099887.1"/>
    </source>
</evidence>
<dbReference type="Gene3D" id="2.40.10.10">
    <property type="entry name" value="Trypsin-like serine proteases"/>
    <property type="match status" value="1"/>
</dbReference>
<evidence type="ECO:0000256" key="2">
    <source>
        <dbReference type="PROSITE-ProRule" id="PRU00124"/>
    </source>
</evidence>
<dbReference type="InterPro" id="IPR002172">
    <property type="entry name" value="LDrepeatLR_classA_rpt"/>
</dbReference>
<dbReference type="InterPro" id="IPR018114">
    <property type="entry name" value="TRYPSIN_HIS"/>
</dbReference>
<dbReference type="CDD" id="cd00112">
    <property type="entry name" value="LDLa"/>
    <property type="match status" value="4"/>
</dbReference>
<dbReference type="OrthoDB" id="6744641at2759"/>
<name>A0A9P0CJQ0_9CUCU</name>
<keyword evidence="7" id="KW-1185">Reference proteome</keyword>
<feature type="disulfide bond" evidence="2">
    <location>
        <begin position="140"/>
        <end position="158"/>
    </location>
</feature>
<dbReference type="GO" id="GO:0006508">
    <property type="term" value="P:proteolysis"/>
    <property type="evidence" value="ECO:0007669"/>
    <property type="project" value="InterPro"/>
</dbReference>
<evidence type="ECO:0000259" key="4">
    <source>
        <dbReference type="PROSITE" id="PS50240"/>
    </source>
</evidence>
<feature type="domain" description="Peptidase S1" evidence="4">
    <location>
        <begin position="378"/>
        <end position="633"/>
    </location>
</feature>
<dbReference type="PROSITE" id="PS00134">
    <property type="entry name" value="TRYPSIN_HIS"/>
    <property type="match status" value="1"/>
</dbReference>
<evidence type="ECO:0000256" key="1">
    <source>
        <dbReference type="ARBA" id="ARBA00023157"/>
    </source>
</evidence>
<dbReference type="AlphaFoldDB" id="A0A9P0CJQ0"/>
<dbReference type="CDD" id="cd00190">
    <property type="entry name" value="Tryp_SPc"/>
    <property type="match status" value="1"/>
</dbReference>
<dbReference type="InterPro" id="IPR036055">
    <property type="entry name" value="LDL_receptor-like_sf"/>
</dbReference>
<proteinExistence type="predicted"/>
<evidence type="ECO:0000256" key="3">
    <source>
        <dbReference type="PROSITE-ProRule" id="PRU00302"/>
    </source>
</evidence>
<dbReference type="PROSITE" id="PS50240">
    <property type="entry name" value="TRYPSIN_DOM"/>
    <property type="match status" value="1"/>
</dbReference>
<gene>
    <name evidence="6" type="ORF">PSYICH_LOCUS961</name>
</gene>
<dbReference type="PROSITE" id="PS50068">
    <property type="entry name" value="LDLRA_2"/>
    <property type="match status" value="4"/>
</dbReference>
<keyword evidence="1 3" id="KW-1015">Disulfide bond</keyword>
<dbReference type="SMART" id="SM00032">
    <property type="entry name" value="CCP"/>
    <property type="match status" value="2"/>
</dbReference>
<accession>A0A9P0CJQ0</accession>
<dbReference type="PROSITE" id="PS01209">
    <property type="entry name" value="LDLRA_1"/>
    <property type="match status" value="2"/>
</dbReference>
<feature type="disulfide bond" evidence="3">
    <location>
        <begin position="268"/>
        <end position="295"/>
    </location>
</feature>
<dbReference type="InterPro" id="IPR000436">
    <property type="entry name" value="Sushi_SCR_CCP_dom"/>
</dbReference>
<dbReference type="CDD" id="cd00033">
    <property type="entry name" value="CCP"/>
    <property type="match status" value="1"/>
</dbReference>
<reference evidence="6" key="1">
    <citation type="submission" date="2022-01" db="EMBL/GenBank/DDBJ databases">
        <authorList>
            <person name="King R."/>
        </authorList>
    </citation>
    <scope>NUCLEOTIDE SEQUENCE</scope>
</reference>
<dbReference type="SMART" id="SM00020">
    <property type="entry name" value="Tryp_SPc"/>
    <property type="match status" value="1"/>
</dbReference>
<comment type="caution">
    <text evidence="3">Lacks conserved residue(s) required for the propagation of feature annotation.</text>
</comment>
<dbReference type="Proteomes" id="UP001153636">
    <property type="component" value="Chromosome 1"/>
</dbReference>
<dbReference type="Gene3D" id="2.10.70.10">
    <property type="entry name" value="Complement Module, domain 1"/>
    <property type="match status" value="1"/>
</dbReference>
<dbReference type="InterPro" id="IPR043504">
    <property type="entry name" value="Peptidase_S1_PA_chymotrypsin"/>
</dbReference>
<dbReference type="EMBL" id="OV651813">
    <property type="protein sequence ID" value="CAH1099887.1"/>
    <property type="molecule type" value="Genomic_DNA"/>
</dbReference>
<keyword evidence="3" id="KW-0768">Sushi</keyword>
<sequence length="636" mass="70555">MKKMSCFSVVKVYLCFYFVTSVLLQISALSVKSYANSSLVRVARATKKCNGFMCETSQKCIKSEKKCDGRVDCEDGSDEFNDCKSIECPGYLFTCDYGACIEMDTVCDKKKDCRDNSDEVNCLDQSQKVSSNCNSKQFECTSGQCISLEKKCDGKPDCGDRSDETKGTCLNMNCPGFTFICDYGACVDGFAECNDVKDCIDNSDEDDVRCNRAPVTKPTVKPPVTSPPTTGGCVLPQYPEHGRWVIRGGAKAAAGTRVGYSTILTFECDFRYKLSSENNLIACIEGGWSTIPPTCLKLCPTLYTSETTMVKCLDHNRAEIKCDSATNGSTASFECANYYEPAERTALKRFCWEGVWNLQPPQCVPVCGEKFVTAVPLIVNGQEVERGSYPWVAAIYRKVKDGFQNSCGGSMLTQKVIVTAAHCVTYEDVGDVVPSEEVKIAVGKYYNEYKDPKDTQAQYSDITKILVHPKYRGLLQKFASDIAFLITKDQLLFSKVVQPVCYQNIPNIHLNNRMQGVITGWGYTEPHGSPSNTLKEISIPFKDDATCLAELPKEWTDLYFTYDKMCAGHYNKSIAVCKGDSGGGLVFPQFGRYYIHGIVSVGQRNGIDGCNVELSSLYTKIAAHYDWLEEVTSRYK</sequence>
<dbReference type="Pfam" id="PF00089">
    <property type="entry name" value="Trypsin"/>
    <property type="match status" value="1"/>
</dbReference>
<feature type="disulfide bond" evidence="2">
    <location>
        <begin position="88"/>
        <end position="100"/>
    </location>
</feature>
<feature type="disulfide bond" evidence="2">
    <location>
        <begin position="107"/>
        <end position="122"/>
    </location>
</feature>
<dbReference type="GO" id="GO:0004252">
    <property type="term" value="F:serine-type endopeptidase activity"/>
    <property type="evidence" value="ECO:0007669"/>
    <property type="project" value="InterPro"/>
</dbReference>
<feature type="disulfide bond" evidence="2">
    <location>
        <begin position="174"/>
        <end position="186"/>
    </location>
</feature>
<dbReference type="PRINTS" id="PR00261">
    <property type="entry name" value="LDLRECEPTOR"/>
</dbReference>
<dbReference type="PANTHER" id="PTHR24252">
    <property type="entry name" value="ACROSIN-RELATED"/>
    <property type="match status" value="1"/>
</dbReference>
<organism evidence="6 7">
    <name type="scientific">Psylliodes chrysocephalus</name>
    <dbReference type="NCBI Taxonomy" id="3402493"/>
    <lineage>
        <taxon>Eukaryota</taxon>
        <taxon>Metazoa</taxon>
        <taxon>Ecdysozoa</taxon>
        <taxon>Arthropoda</taxon>
        <taxon>Hexapoda</taxon>
        <taxon>Insecta</taxon>
        <taxon>Pterygota</taxon>
        <taxon>Neoptera</taxon>
        <taxon>Endopterygota</taxon>
        <taxon>Coleoptera</taxon>
        <taxon>Polyphaga</taxon>
        <taxon>Cucujiformia</taxon>
        <taxon>Chrysomeloidea</taxon>
        <taxon>Chrysomelidae</taxon>
        <taxon>Galerucinae</taxon>
        <taxon>Alticini</taxon>
        <taxon>Psylliodes</taxon>
    </lineage>
</organism>
<dbReference type="SUPFAM" id="SSF57424">
    <property type="entry name" value="LDL receptor-like module"/>
    <property type="match status" value="4"/>
</dbReference>
<dbReference type="SMART" id="SM00192">
    <property type="entry name" value="LDLa"/>
    <property type="match status" value="4"/>
</dbReference>
<dbReference type="PANTHER" id="PTHR24252:SF7">
    <property type="entry name" value="HYALIN"/>
    <property type="match status" value="1"/>
</dbReference>
<feature type="disulfide bond" evidence="2">
    <location>
        <begin position="95"/>
        <end position="113"/>
    </location>
</feature>
<dbReference type="Pfam" id="PF00057">
    <property type="entry name" value="Ldl_recept_a"/>
    <property type="match status" value="3"/>
</dbReference>